<dbReference type="GO" id="GO:0046933">
    <property type="term" value="F:proton-transporting ATP synthase activity, rotational mechanism"/>
    <property type="evidence" value="ECO:0007669"/>
    <property type="project" value="UniProtKB-UniRule"/>
</dbReference>
<comment type="subunit">
    <text evidence="13">F-type ATPases have 2 components, F(1) - the catalytic core - and F(0) - the membrane proton channel. F(1) has five subunits: alpha(3), beta(3), gamma(1), delta(1), epsilon(1). F(0) has four main subunits: a(1), b(2) and c(10-14). The alpha and beta chains form an alternating ring which encloses part of the gamma chain. F(1) is attached to F(0) by a central stalk formed by the gamma and epsilon chains, while a peripheral stalk is formed by the delta and b chains.</text>
</comment>
<dbReference type="NCBIfam" id="NF004411">
    <property type="entry name" value="PRK05759.1-2"/>
    <property type="match status" value="1"/>
</dbReference>
<evidence type="ECO:0000256" key="17">
    <source>
        <dbReference type="SAM" id="Coils"/>
    </source>
</evidence>
<keyword evidence="4 15" id="KW-0138">CF(0)</keyword>
<dbReference type="Proteomes" id="UP000036902">
    <property type="component" value="Chromosome"/>
</dbReference>
<evidence type="ECO:0000313" key="18">
    <source>
        <dbReference type="EMBL" id="AMO37963.1"/>
    </source>
</evidence>
<keyword evidence="6 15" id="KW-0375">Hydrogen ion transport</keyword>
<dbReference type="NCBIfam" id="TIGR01144">
    <property type="entry name" value="ATP_synt_b"/>
    <property type="match status" value="1"/>
</dbReference>
<gene>
    <name evidence="15" type="primary">atpF</name>
    <name evidence="18" type="ORF">AC731_014085</name>
</gene>
<dbReference type="CDD" id="cd06503">
    <property type="entry name" value="ATP-synt_Fo_b"/>
    <property type="match status" value="1"/>
</dbReference>
<evidence type="ECO:0000256" key="14">
    <source>
        <dbReference type="ARBA" id="ARBA00037847"/>
    </source>
</evidence>
<dbReference type="STRING" id="1134435.AC731_014085"/>
<keyword evidence="7 15" id="KW-1133">Transmembrane helix</keyword>
<keyword evidence="17" id="KW-0175">Coiled coil</keyword>
<dbReference type="InterPro" id="IPR050059">
    <property type="entry name" value="ATP_synthase_B_chain"/>
</dbReference>
<dbReference type="GO" id="GO:0005886">
    <property type="term" value="C:plasma membrane"/>
    <property type="evidence" value="ECO:0007669"/>
    <property type="project" value="UniProtKB-SubCell"/>
</dbReference>
<comment type="subcellular location">
    <subcellularLocation>
        <location evidence="15">Cell membrane</location>
        <topology evidence="15">Single-pass membrane protein</topology>
    </subcellularLocation>
    <subcellularLocation>
        <location evidence="14">Endomembrane system</location>
        <topology evidence="14">Single-pass membrane protein</topology>
    </subcellularLocation>
</comment>
<dbReference type="Pfam" id="PF00430">
    <property type="entry name" value="ATP-synt_B"/>
    <property type="match status" value="1"/>
</dbReference>
<comment type="subunit">
    <text evidence="15">F-type ATPases have 2 components, F(1) - the catalytic core - and F(0) - the membrane proton channel. F(1) has five subunits: alpha(3), beta(3), gamma(1), delta(1), epsilon(1). F(0) has three main subunits: a(1), b(2) and c(10-14). The alpha and beta chains form an alternating ring which encloses part of the gamma chain. F(1) is attached to F(0) by a central stalk formed by the gamma and epsilon chains, while a peripheral stalk is formed by the delta and b chains.</text>
</comment>
<dbReference type="EMBL" id="CP014646">
    <property type="protein sequence ID" value="AMO37963.1"/>
    <property type="molecule type" value="Genomic_DNA"/>
</dbReference>
<evidence type="ECO:0000256" key="9">
    <source>
        <dbReference type="ARBA" id="ARBA00023136"/>
    </source>
</evidence>
<dbReference type="InterPro" id="IPR005864">
    <property type="entry name" value="ATP_synth_F0_bsu_bac"/>
</dbReference>
<name>A0A127K7N6_9RHOO</name>
<keyword evidence="8 15" id="KW-0406">Ion transport</keyword>
<dbReference type="Gene3D" id="6.10.250.1580">
    <property type="match status" value="1"/>
</dbReference>
<feature type="coiled-coil region" evidence="17">
    <location>
        <begin position="47"/>
        <end position="107"/>
    </location>
</feature>
<organism evidence="18 19">
    <name type="scientific">Thauera humireducens</name>
    <dbReference type="NCBI Taxonomy" id="1134435"/>
    <lineage>
        <taxon>Bacteria</taxon>
        <taxon>Pseudomonadati</taxon>
        <taxon>Pseudomonadota</taxon>
        <taxon>Betaproteobacteria</taxon>
        <taxon>Rhodocyclales</taxon>
        <taxon>Zoogloeaceae</taxon>
        <taxon>Thauera</taxon>
    </lineage>
</organism>
<evidence type="ECO:0000256" key="10">
    <source>
        <dbReference type="ARBA" id="ARBA00023310"/>
    </source>
</evidence>
<accession>A0A127K7N6</accession>
<keyword evidence="19" id="KW-1185">Reference proteome</keyword>
<evidence type="ECO:0000256" key="6">
    <source>
        <dbReference type="ARBA" id="ARBA00022781"/>
    </source>
</evidence>
<comment type="function">
    <text evidence="12">Component of the F(0) channel, it forms part of the peripheral stalk, linking F(1) to F(0). The b'-subunit is a diverged and duplicated form of b found in plants and photosynthetic bacteria.</text>
</comment>
<sequence>MNLNATLIAQLVVFFILAWFTMKFVWPPIVKALDERAKKIADGLAAADKAKADLALAEKKVVEELRKARESAGDVRSSAEKQASQLIDEARAEASRIIAAAREAAEAEAGVAAQRAKEALRDQVANLAVAGAEKILRREINAQVHGELLANLKQELQ</sequence>
<dbReference type="KEGG" id="thu:AC731_014085"/>
<reference evidence="19" key="1">
    <citation type="submission" date="2016-03" db="EMBL/GenBank/DDBJ databases">
        <authorList>
            <person name="Ma C."/>
            <person name="Zhou S."/>
            <person name="Yang G."/>
        </authorList>
    </citation>
    <scope>NUCLEOTIDE SEQUENCE [LARGE SCALE GENOMIC DNA]</scope>
    <source>
        <strain evidence="19">SgZ-1</strain>
    </source>
</reference>
<evidence type="ECO:0000256" key="16">
    <source>
        <dbReference type="RuleBase" id="RU003848"/>
    </source>
</evidence>
<dbReference type="HAMAP" id="MF_01398">
    <property type="entry name" value="ATP_synth_b_bprime"/>
    <property type="match status" value="1"/>
</dbReference>
<evidence type="ECO:0000256" key="7">
    <source>
        <dbReference type="ARBA" id="ARBA00022989"/>
    </source>
</evidence>
<evidence type="ECO:0000313" key="19">
    <source>
        <dbReference type="Proteomes" id="UP000036902"/>
    </source>
</evidence>
<keyword evidence="10 15" id="KW-0066">ATP synthesis</keyword>
<comment type="similarity">
    <text evidence="1 15 16">Belongs to the ATPase B chain family.</text>
</comment>
<evidence type="ECO:0000256" key="8">
    <source>
        <dbReference type="ARBA" id="ARBA00023065"/>
    </source>
</evidence>
<evidence type="ECO:0000256" key="12">
    <source>
        <dbReference type="ARBA" id="ARBA00025614"/>
    </source>
</evidence>
<evidence type="ECO:0000256" key="3">
    <source>
        <dbReference type="ARBA" id="ARBA00022475"/>
    </source>
</evidence>
<keyword evidence="2 15" id="KW-0813">Transport</keyword>
<comment type="function">
    <text evidence="11 15">F(1)F(0) ATP synthase produces ATP from ADP in the presence of a proton or sodium gradient. F-type ATPases consist of two structural domains, F(1) containing the extramembraneous catalytic core and F(0) containing the membrane proton channel, linked together by a central stalk and a peripheral stalk. During catalysis, ATP synthesis in the catalytic domain of F(1) is coupled via a rotary mechanism of the central stalk subunits to proton translocation.</text>
</comment>
<keyword evidence="9 15" id="KW-0472">Membrane</keyword>
<evidence type="ECO:0000256" key="1">
    <source>
        <dbReference type="ARBA" id="ARBA00005513"/>
    </source>
</evidence>
<evidence type="ECO:0000256" key="2">
    <source>
        <dbReference type="ARBA" id="ARBA00022448"/>
    </source>
</evidence>
<dbReference type="GO" id="GO:0012505">
    <property type="term" value="C:endomembrane system"/>
    <property type="evidence" value="ECO:0007669"/>
    <property type="project" value="UniProtKB-SubCell"/>
</dbReference>
<protein>
    <recommendedName>
        <fullName evidence="15">ATP synthase subunit b</fullName>
    </recommendedName>
    <alternativeName>
        <fullName evidence="15">ATP synthase F(0) sector subunit b</fullName>
    </alternativeName>
    <alternativeName>
        <fullName evidence="15">ATPase subunit I</fullName>
    </alternativeName>
    <alternativeName>
        <fullName evidence="15">F-type ATPase subunit b</fullName>
        <shortName evidence="15">F-ATPase subunit b</shortName>
    </alternativeName>
</protein>
<dbReference type="RefSeq" id="WP_038011884.1">
    <property type="nucleotide sequence ID" value="NZ_CP014646.1"/>
</dbReference>
<keyword evidence="5 15" id="KW-0812">Transmembrane</keyword>
<dbReference type="GO" id="GO:0045259">
    <property type="term" value="C:proton-transporting ATP synthase complex"/>
    <property type="evidence" value="ECO:0007669"/>
    <property type="project" value="UniProtKB-KW"/>
</dbReference>
<evidence type="ECO:0000256" key="4">
    <source>
        <dbReference type="ARBA" id="ARBA00022547"/>
    </source>
</evidence>
<evidence type="ECO:0000256" key="13">
    <source>
        <dbReference type="ARBA" id="ARBA00026054"/>
    </source>
</evidence>
<dbReference type="InterPro" id="IPR002146">
    <property type="entry name" value="ATP_synth_b/b'su_bac/chlpt"/>
</dbReference>
<evidence type="ECO:0000256" key="5">
    <source>
        <dbReference type="ARBA" id="ARBA00022692"/>
    </source>
</evidence>
<evidence type="ECO:0000256" key="11">
    <source>
        <dbReference type="ARBA" id="ARBA00025198"/>
    </source>
</evidence>
<keyword evidence="3 15" id="KW-1003">Cell membrane</keyword>
<evidence type="ECO:0000256" key="15">
    <source>
        <dbReference type="HAMAP-Rule" id="MF_01398"/>
    </source>
</evidence>
<dbReference type="AlphaFoldDB" id="A0A127K7N6"/>
<dbReference type="PANTHER" id="PTHR33445">
    <property type="entry name" value="ATP SYNTHASE SUBUNIT B', CHLOROPLASTIC"/>
    <property type="match status" value="1"/>
</dbReference>
<dbReference type="GO" id="GO:0046961">
    <property type="term" value="F:proton-transporting ATPase activity, rotational mechanism"/>
    <property type="evidence" value="ECO:0007669"/>
    <property type="project" value="TreeGrafter"/>
</dbReference>
<dbReference type="PANTHER" id="PTHR33445:SF1">
    <property type="entry name" value="ATP SYNTHASE SUBUNIT B"/>
    <property type="match status" value="1"/>
</dbReference>
<proteinExistence type="inferred from homology"/>
<feature type="transmembrane region" description="Helical" evidence="15">
    <location>
        <begin position="6"/>
        <end position="26"/>
    </location>
</feature>